<evidence type="ECO:0000313" key="3">
    <source>
        <dbReference type="Proteomes" id="UP000094313"/>
    </source>
</evidence>
<sequence length="158" mass="17591">MKNILLLLLTIPLFAAAQKDPCKEIQKKVDKSTGSINYMSPYFSAKVNAILSRDIDGRNISDRISLSFTSKYSENAPKKIYLRFGDASILAIEKGTAMTAPTSDNNYLCIVELPVNQVLKEKLKKNKITKIKIGDFEQGVPELTAGKIRGYASCIWNK</sequence>
<reference evidence="2 3" key="1">
    <citation type="submission" date="2016-08" db="EMBL/GenBank/DDBJ databases">
        <authorList>
            <person name="Seilhamer J.J."/>
        </authorList>
    </citation>
    <scope>NUCLEOTIDE SEQUENCE [LARGE SCALE GENOMIC DNA]</scope>
    <source>
        <strain evidence="2 3">DX4</strain>
    </source>
</reference>
<evidence type="ECO:0000313" key="2">
    <source>
        <dbReference type="EMBL" id="AOM79175.1"/>
    </source>
</evidence>
<accession>A0A1D7QKH1</accession>
<proteinExistence type="predicted"/>
<organism evidence="2 3">
    <name type="scientific">Pedobacter steynii</name>
    <dbReference type="NCBI Taxonomy" id="430522"/>
    <lineage>
        <taxon>Bacteria</taxon>
        <taxon>Pseudomonadati</taxon>
        <taxon>Bacteroidota</taxon>
        <taxon>Sphingobacteriia</taxon>
        <taxon>Sphingobacteriales</taxon>
        <taxon>Sphingobacteriaceae</taxon>
        <taxon>Pedobacter</taxon>
    </lineage>
</organism>
<feature type="signal peptide" evidence="1">
    <location>
        <begin position="1"/>
        <end position="17"/>
    </location>
</feature>
<keyword evidence="1" id="KW-0732">Signal</keyword>
<protein>
    <submittedName>
        <fullName evidence="2">Uncharacterized protein</fullName>
    </submittedName>
</protein>
<name>A0A1D7QKH1_9SPHI</name>
<dbReference type="Proteomes" id="UP000094313">
    <property type="component" value="Chromosome"/>
</dbReference>
<dbReference type="KEGG" id="psty:BFS30_19580"/>
<keyword evidence="3" id="KW-1185">Reference proteome</keyword>
<dbReference type="AlphaFoldDB" id="A0A1D7QKH1"/>
<feature type="chain" id="PRO_5009098776" evidence="1">
    <location>
        <begin position="18"/>
        <end position="158"/>
    </location>
</feature>
<dbReference type="RefSeq" id="WP_069380838.1">
    <property type="nucleotide sequence ID" value="NZ_CP017141.1"/>
</dbReference>
<gene>
    <name evidence="2" type="ORF">BFS30_19580</name>
</gene>
<evidence type="ECO:0000256" key="1">
    <source>
        <dbReference type="SAM" id="SignalP"/>
    </source>
</evidence>
<dbReference type="EMBL" id="CP017141">
    <property type="protein sequence ID" value="AOM79175.1"/>
    <property type="molecule type" value="Genomic_DNA"/>
</dbReference>